<dbReference type="InterPro" id="IPR036179">
    <property type="entry name" value="Ig-like_dom_sf"/>
</dbReference>
<dbReference type="PROSITE" id="PS50835">
    <property type="entry name" value="IG_LIKE"/>
    <property type="match status" value="1"/>
</dbReference>
<keyword evidence="2" id="KW-0391">Immunity</keyword>
<accession>A0ABN9ZCJ7</accession>
<dbReference type="InterPro" id="IPR013783">
    <property type="entry name" value="Ig-like_fold"/>
</dbReference>
<organism evidence="5 6">
    <name type="scientific">Pipistrellus nathusii</name>
    <name type="common">Nathusius' pipistrelle</name>
    <dbReference type="NCBI Taxonomy" id="59473"/>
    <lineage>
        <taxon>Eukaryota</taxon>
        <taxon>Metazoa</taxon>
        <taxon>Chordata</taxon>
        <taxon>Craniata</taxon>
        <taxon>Vertebrata</taxon>
        <taxon>Euteleostomi</taxon>
        <taxon>Mammalia</taxon>
        <taxon>Eutheria</taxon>
        <taxon>Laurasiatheria</taxon>
        <taxon>Chiroptera</taxon>
        <taxon>Yangochiroptera</taxon>
        <taxon>Vespertilionidae</taxon>
        <taxon>Pipistrellus</taxon>
    </lineage>
</organism>
<proteinExistence type="predicted"/>
<evidence type="ECO:0000259" key="4">
    <source>
        <dbReference type="PROSITE" id="PS50835"/>
    </source>
</evidence>
<feature type="chain" id="PRO_5045274296" description="Ig-like domain-containing protein" evidence="3">
    <location>
        <begin position="16"/>
        <end position="132"/>
    </location>
</feature>
<protein>
    <recommendedName>
        <fullName evidence="4">Ig-like domain-containing protein</fullName>
    </recommendedName>
</protein>
<reference evidence="5" key="1">
    <citation type="submission" date="2023-12" db="EMBL/GenBank/DDBJ databases">
        <authorList>
            <person name="Brown T."/>
        </authorList>
    </citation>
    <scope>NUCLEOTIDE SEQUENCE</scope>
</reference>
<dbReference type="InterPro" id="IPR007110">
    <property type="entry name" value="Ig-like_dom"/>
</dbReference>
<dbReference type="InterPro" id="IPR050413">
    <property type="entry name" value="TCR_beta_variable"/>
</dbReference>
<dbReference type="EMBL" id="OY882868">
    <property type="protein sequence ID" value="CAK6434424.1"/>
    <property type="molecule type" value="Genomic_DNA"/>
</dbReference>
<keyword evidence="6" id="KW-1185">Reference proteome</keyword>
<sequence>MLLLLLLLGSRSGLGAHVSQHPSRAICTSGAPVKIQCHPVDLQATTILWYRQFPKQGLILMATSNMGSPVTYEQGFTEAKFPISHPNLTFSSLTVTSAHPADSSLYLCGASDTALGRDQRTNQKPLSLFPTH</sequence>
<dbReference type="PANTHER" id="PTHR23268">
    <property type="entry name" value="T-CELL RECEPTOR BETA CHAIN"/>
    <property type="match status" value="1"/>
</dbReference>
<evidence type="ECO:0000313" key="5">
    <source>
        <dbReference type="EMBL" id="CAK6434424.1"/>
    </source>
</evidence>
<dbReference type="PANTHER" id="PTHR23268:SF11">
    <property type="entry name" value="T CELL RECEPTOR BETA VARIABLE 20-1"/>
    <property type="match status" value="1"/>
</dbReference>
<dbReference type="Pfam" id="PF07686">
    <property type="entry name" value="V-set"/>
    <property type="match status" value="1"/>
</dbReference>
<evidence type="ECO:0000256" key="1">
    <source>
        <dbReference type="ARBA" id="ARBA00022729"/>
    </source>
</evidence>
<dbReference type="Gene3D" id="2.60.40.10">
    <property type="entry name" value="Immunoglobulins"/>
    <property type="match status" value="1"/>
</dbReference>
<gene>
    <name evidence="5" type="ORF">MPIPNATIZW_LOCUS2730</name>
</gene>
<dbReference type="SUPFAM" id="SSF48726">
    <property type="entry name" value="Immunoglobulin"/>
    <property type="match status" value="1"/>
</dbReference>
<feature type="signal peptide" evidence="3">
    <location>
        <begin position="1"/>
        <end position="15"/>
    </location>
</feature>
<evidence type="ECO:0000256" key="2">
    <source>
        <dbReference type="ARBA" id="ARBA00022859"/>
    </source>
</evidence>
<evidence type="ECO:0000256" key="3">
    <source>
        <dbReference type="SAM" id="SignalP"/>
    </source>
</evidence>
<dbReference type="Proteomes" id="UP001314169">
    <property type="component" value="Chromosome 11"/>
</dbReference>
<evidence type="ECO:0000313" key="6">
    <source>
        <dbReference type="Proteomes" id="UP001314169"/>
    </source>
</evidence>
<dbReference type="InterPro" id="IPR013106">
    <property type="entry name" value="Ig_V-set"/>
</dbReference>
<keyword evidence="1 3" id="KW-0732">Signal</keyword>
<name>A0ABN9ZCJ7_PIPNA</name>
<feature type="domain" description="Ig-like" evidence="4">
    <location>
        <begin position="16"/>
        <end position="127"/>
    </location>
</feature>